<evidence type="ECO:0008006" key="3">
    <source>
        <dbReference type="Google" id="ProtNLM"/>
    </source>
</evidence>
<protein>
    <recommendedName>
        <fullName evidence="3">PaaX-like N-terminal domain-containing protein</fullName>
    </recommendedName>
</protein>
<sequence length="269" mass="29044">MDGGVETLSARTLVVDLLDTGDPLDFSTRDFVRAGAAFGIEPTGIRTALTRLKAEGRVSTPERGRYAIGAAGEPLRRRILGWREALARRRTWEGKWLIAVAGPHDRADRTVWRRTVRALELEGFAEAETNIWARPDNLTGGVAGVRDTLAMLGGAQSLLVVQADGLDQARAARFPDLWPAAALAAAHLGRARQLDRSAAALDTGDLAAAAAETLLLGRQAIRAIMRDPLLPDALCPSQPLATLIEAMNRYHRLGKRVWNAYLAGGDAMK</sequence>
<name>A0A2W5C6C0_9SPHN</name>
<evidence type="ECO:0000313" key="1">
    <source>
        <dbReference type="EMBL" id="PZO89778.1"/>
    </source>
</evidence>
<organism evidence="1 2">
    <name type="scientific">Sphingomonas sanxanigenens</name>
    <dbReference type="NCBI Taxonomy" id="397260"/>
    <lineage>
        <taxon>Bacteria</taxon>
        <taxon>Pseudomonadati</taxon>
        <taxon>Pseudomonadota</taxon>
        <taxon>Alphaproteobacteria</taxon>
        <taxon>Sphingomonadales</taxon>
        <taxon>Sphingomonadaceae</taxon>
        <taxon>Sphingomonas</taxon>
    </lineage>
</organism>
<dbReference type="EMBL" id="QFNN01000046">
    <property type="protein sequence ID" value="PZO89778.1"/>
    <property type="molecule type" value="Genomic_DNA"/>
</dbReference>
<comment type="caution">
    <text evidence="1">The sequence shown here is derived from an EMBL/GenBank/DDBJ whole genome shotgun (WGS) entry which is preliminary data.</text>
</comment>
<reference evidence="1 2" key="1">
    <citation type="submission" date="2017-08" db="EMBL/GenBank/DDBJ databases">
        <title>Infants hospitalized years apart are colonized by the same room-sourced microbial strains.</title>
        <authorList>
            <person name="Brooks B."/>
            <person name="Olm M.R."/>
            <person name="Firek B.A."/>
            <person name="Baker R."/>
            <person name="Thomas B.C."/>
            <person name="Morowitz M.J."/>
            <person name="Banfield J.F."/>
        </authorList>
    </citation>
    <scope>NUCLEOTIDE SEQUENCE [LARGE SCALE GENOMIC DNA]</scope>
    <source>
        <strain evidence="1">S2_018_000_R2_101</strain>
    </source>
</reference>
<dbReference type="Proteomes" id="UP000249066">
    <property type="component" value="Unassembled WGS sequence"/>
</dbReference>
<dbReference type="PANTHER" id="PTHR30319">
    <property type="entry name" value="PHENYLACETIC ACID REGULATOR-RELATED TRANSCRIPTIONAL REPRESSOR"/>
    <property type="match status" value="1"/>
</dbReference>
<dbReference type="PANTHER" id="PTHR30319:SF1">
    <property type="entry name" value="TRANSCRIPTIONAL REPRESSOR PAAX"/>
    <property type="match status" value="1"/>
</dbReference>
<accession>A0A2W5C6C0</accession>
<evidence type="ECO:0000313" key="2">
    <source>
        <dbReference type="Proteomes" id="UP000249066"/>
    </source>
</evidence>
<dbReference type="Gene3D" id="1.10.10.10">
    <property type="entry name" value="Winged helix-like DNA-binding domain superfamily/Winged helix DNA-binding domain"/>
    <property type="match status" value="1"/>
</dbReference>
<dbReference type="InterPro" id="IPR036388">
    <property type="entry name" value="WH-like_DNA-bd_sf"/>
</dbReference>
<dbReference type="AlphaFoldDB" id="A0A2W5C6C0"/>
<dbReference type="GO" id="GO:0006351">
    <property type="term" value="P:DNA-templated transcription"/>
    <property type="evidence" value="ECO:0007669"/>
    <property type="project" value="TreeGrafter"/>
</dbReference>
<proteinExistence type="predicted"/>
<gene>
    <name evidence="1" type="ORF">DI623_09010</name>
</gene>
<dbReference type="Gene3D" id="3.30.70.2650">
    <property type="match status" value="1"/>
</dbReference>